<proteinExistence type="predicted"/>
<dbReference type="EMBL" id="HAHN01000213">
    <property type="protein sequence ID" value="SNX34656.1"/>
    <property type="molecule type" value="Transcribed_RNA"/>
</dbReference>
<name>A0A4Q8K427_9ARAC</name>
<dbReference type="EMBL" id="HAHN01000118">
    <property type="protein sequence ID" value="SNX33741.1"/>
    <property type="molecule type" value="Transcribed_RNA"/>
</dbReference>
<dbReference type="Gene3D" id="4.10.40.10">
    <property type="match status" value="1"/>
</dbReference>
<reference evidence="3" key="2">
    <citation type="submission" date="2019-05" db="EMBL/GenBank/DDBJ databases">
        <title>Unravelling the molecular evolution of spider venoms.</title>
        <authorList>
            <person name="Pineda S."/>
        </authorList>
    </citation>
    <scope>NUCLEOTIDE SEQUENCE</scope>
</reference>
<dbReference type="EMBL" id="HAHM01000079">
    <property type="protein sequence ID" value="SNX33560.1"/>
    <property type="molecule type" value="Transcribed_RNA"/>
</dbReference>
<dbReference type="AlphaFoldDB" id="A0A4Q8K427"/>
<reference evidence="3" key="1">
    <citation type="submission" date="2017-05" db="EMBL/GenBank/DDBJ databases">
        <authorList>
            <person name="QRISCLOUD D."/>
        </authorList>
    </citation>
    <scope>NUCLEOTIDE SEQUENCE</scope>
</reference>
<protein>
    <submittedName>
        <fullName evidence="3">U34-Liphistoxin-Lth1d_1</fullName>
    </submittedName>
    <submittedName>
        <fullName evidence="2">U35-Liphistoxin-Lth1e_1</fullName>
    </submittedName>
</protein>
<feature type="signal peptide" evidence="1">
    <location>
        <begin position="1"/>
        <end position="22"/>
    </location>
</feature>
<keyword evidence="1" id="KW-0732">Signal</keyword>
<accession>A0A4Q8K427</accession>
<evidence type="ECO:0000313" key="2">
    <source>
        <dbReference type="EMBL" id="SNX33560.1"/>
    </source>
</evidence>
<evidence type="ECO:0000256" key="1">
    <source>
        <dbReference type="SAM" id="SignalP"/>
    </source>
</evidence>
<feature type="chain" id="PRO_5036357444" evidence="1">
    <location>
        <begin position="23"/>
        <end position="89"/>
    </location>
</feature>
<organism evidence="3">
    <name type="scientific">Liphistius thaleban</name>
    <dbReference type="NCBI Taxonomy" id="1905330"/>
    <lineage>
        <taxon>Eukaryota</taxon>
        <taxon>Metazoa</taxon>
        <taxon>Ecdysozoa</taxon>
        <taxon>Arthropoda</taxon>
        <taxon>Chelicerata</taxon>
        <taxon>Arachnida</taxon>
        <taxon>Araneae</taxon>
        <taxon>Mesothelae</taxon>
        <taxon>Liphistiidae</taxon>
        <taxon>Liphistius</taxon>
    </lineage>
</organism>
<evidence type="ECO:0000313" key="3">
    <source>
        <dbReference type="EMBL" id="SNX33741.1"/>
    </source>
</evidence>
<sequence length="89" mass="10057">MKYITFAIVCFLLLVEVMEIHAAVSSFNFEGISDGDNIQGNGLLRKKRECIPRNRSCDGNRFTKCCHSCRCNGFGTNCRCQRKGLFQGK</sequence>